<proteinExistence type="predicted"/>
<evidence type="ECO:0000313" key="2">
    <source>
        <dbReference type="Proteomes" id="UP000663880"/>
    </source>
</evidence>
<reference evidence="1" key="1">
    <citation type="submission" date="2021-02" db="EMBL/GenBank/DDBJ databases">
        <authorList>
            <person name="Steward A R."/>
        </authorList>
    </citation>
    <scope>NUCLEOTIDE SEQUENCE</scope>
</reference>
<comment type="caution">
    <text evidence="1">The sequence shown here is derived from an EMBL/GenBank/DDBJ whole genome shotgun (WGS) entry which is preliminary data.</text>
</comment>
<organism evidence="1 2">
    <name type="scientific">Pieris macdunnoughi</name>
    <dbReference type="NCBI Taxonomy" id="345717"/>
    <lineage>
        <taxon>Eukaryota</taxon>
        <taxon>Metazoa</taxon>
        <taxon>Ecdysozoa</taxon>
        <taxon>Arthropoda</taxon>
        <taxon>Hexapoda</taxon>
        <taxon>Insecta</taxon>
        <taxon>Pterygota</taxon>
        <taxon>Neoptera</taxon>
        <taxon>Endopterygota</taxon>
        <taxon>Lepidoptera</taxon>
        <taxon>Glossata</taxon>
        <taxon>Ditrysia</taxon>
        <taxon>Papilionoidea</taxon>
        <taxon>Pieridae</taxon>
        <taxon>Pierinae</taxon>
        <taxon>Pieris</taxon>
    </lineage>
</organism>
<dbReference type="OrthoDB" id="6922924at2759"/>
<keyword evidence="2" id="KW-1185">Reference proteome</keyword>
<accession>A0A821W7B4</accession>
<evidence type="ECO:0000313" key="1">
    <source>
        <dbReference type="EMBL" id="CAF4920952.1"/>
    </source>
</evidence>
<dbReference type="AlphaFoldDB" id="A0A821W7B4"/>
<dbReference type="Proteomes" id="UP000663880">
    <property type="component" value="Unassembled WGS sequence"/>
</dbReference>
<sequence length="80" mass="9218">MGKKSSFDALLPTYSEFIFGHVTRRDPESLEKLFVTGRVEGTRSQGRCPTRLTDKVRALTGLTINEAQRQERVEEVKRRH</sequence>
<gene>
    <name evidence="1" type="ORF">PMACD_LOCUS13018</name>
</gene>
<protein>
    <submittedName>
        <fullName evidence="1">Uncharacterized protein</fullName>
    </submittedName>
</protein>
<name>A0A821W7B4_9NEOP</name>
<dbReference type="EMBL" id="CAJOBZ010000055">
    <property type="protein sequence ID" value="CAF4920952.1"/>
    <property type="molecule type" value="Genomic_DNA"/>
</dbReference>